<gene>
    <name evidence="2" type="ORF">H4219_006103</name>
</gene>
<evidence type="ECO:0000256" key="1">
    <source>
        <dbReference type="SAM" id="MobiDB-lite"/>
    </source>
</evidence>
<keyword evidence="3" id="KW-1185">Reference proteome</keyword>
<name>A0A9W7ZQG4_9FUNG</name>
<proteinExistence type="predicted"/>
<evidence type="ECO:0008006" key="4">
    <source>
        <dbReference type="Google" id="ProtNLM"/>
    </source>
</evidence>
<evidence type="ECO:0000313" key="2">
    <source>
        <dbReference type="EMBL" id="KAJ1910873.1"/>
    </source>
</evidence>
<dbReference type="AlphaFoldDB" id="A0A9W7ZQG4"/>
<feature type="region of interest" description="Disordered" evidence="1">
    <location>
        <begin position="55"/>
        <end position="107"/>
    </location>
</feature>
<evidence type="ECO:0000313" key="3">
    <source>
        <dbReference type="Proteomes" id="UP001150538"/>
    </source>
</evidence>
<dbReference type="EMBL" id="JANBPU010000516">
    <property type="protein sequence ID" value="KAJ1910873.1"/>
    <property type="molecule type" value="Genomic_DNA"/>
</dbReference>
<dbReference type="OrthoDB" id="5741157at2759"/>
<dbReference type="Proteomes" id="UP001150538">
    <property type="component" value="Unassembled WGS sequence"/>
</dbReference>
<accession>A0A9W7ZQG4</accession>
<protein>
    <recommendedName>
        <fullName evidence="4">Retrotransposon gag domain-containing protein</fullName>
    </recommendedName>
</protein>
<organism evidence="2 3">
    <name type="scientific">Mycoemilia scoparia</name>
    <dbReference type="NCBI Taxonomy" id="417184"/>
    <lineage>
        <taxon>Eukaryota</taxon>
        <taxon>Fungi</taxon>
        <taxon>Fungi incertae sedis</taxon>
        <taxon>Zoopagomycota</taxon>
        <taxon>Kickxellomycotina</taxon>
        <taxon>Kickxellomycetes</taxon>
        <taxon>Kickxellales</taxon>
        <taxon>Kickxellaceae</taxon>
        <taxon>Mycoemilia</taxon>
    </lineage>
</organism>
<sequence length="246" mass="28698">MSTDQNAQEPTLAMIMAKLEAMDQKLDVTNSDLQAFKQKTAEDLEHQERCINDQEWSYQTPAPNRGNVPTAETTHARTEERPPVFNLPDDPFRRNTTTSKPPRKPEELPYYRKEQTNEKNAYSNAEEFLNAFERAMEADDISLDLYGPKWLLARLRAREGDTFLDQCVDRKLPTQWSLIRKTFLHVFALRLNTHVFMEKLQRLKLSPKDDIIAFTNTFNDLRKKAGQEPNTMFVQDTFIQALPQKF</sequence>
<comment type="caution">
    <text evidence="2">The sequence shown here is derived from an EMBL/GenBank/DDBJ whole genome shotgun (WGS) entry which is preliminary data.</text>
</comment>
<reference evidence="2" key="1">
    <citation type="submission" date="2022-07" db="EMBL/GenBank/DDBJ databases">
        <title>Phylogenomic reconstructions and comparative analyses of Kickxellomycotina fungi.</title>
        <authorList>
            <person name="Reynolds N.K."/>
            <person name="Stajich J.E."/>
            <person name="Barry K."/>
            <person name="Grigoriev I.V."/>
            <person name="Crous P."/>
            <person name="Smith M.E."/>
        </authorList>
    </citation>
    <scope>NUCLEOTIDE SEQUENCE</scope>
    <source>
        <strain evidence="2">NBRC 100468</strain>
    </source>
</reference>